<dbReference type="HOGENOM" id="CLU_2355012_0_0_11"/>
<gene>
    <name evidence="2" type="ordered locus">CRES_0560</name>
</gene>
<dbReference type="Proteomes" id="UP000000492">
    <property type="component" value="Chromosome"/>
</dbReference>
<dbReference type="AlphaFoldDB" id="F8DYT0"/>
<dbReference type="EMBL" id="CP002857">
    <property type="protein sequence ID" value="AEI08922.1"/>
    <property type="molecule type" value="Genomic_DNA"/>
</dbReference>
<name>F8DYT0_CORRG</name>
<feature type="compositionally biased region" description="Polar residues" evidence="1">
    <location>
        <begin position="7"/>
        <end position="21"/>
    </location>
</feature>
<evidence type="ECO:0000313" key="3">
    <source>
        <dbReference type="Proteomes" id="UP000000492"/>
    </source>
</evidence>
<evidence type="ECO:0000313" key="2">
    <source>
        <dbReference type="EMBL" id="AEI08922.1"/>
    </source>
</evidence>
<sequence>MFATGMTKESPSGKFQESLSPNAHHKNNEFVEVKHDEKEALVFGLVNPHYRFSTYFTLRVRQGEHINRNMWNGIVHPSCCHTNKLAETEEESRRLT</sequence>
<proteinExistence type="predicted"/>
<reference evidence="2 3" key="1">
    <citation type="journal article" date="2012" name="BMC Genomics">
        <title>Complete genome sequence, lifestyle, and multi-drug resistance of the human pathogen Corynebacterium resistens DSM 45100 isolated from blood samples of a leukemia patient.</title>
        <authorList>
            <person name="Schroder J."/>
            <person name="Maus I."/>
            <person name="Meyer K."/>
            <person name="Wordemann S."/>
            <person name="Blom J."/>
            <person name="Jaenicke S."/>
            <person name="Schneider J."/>
            <person name="Trost E."/>
            <person name="Tauch A."/>
        </authorList>
    </citation>
    <scope>NUCLEOTIDE SEQUENCE [LARGE SCALE GENOMIC DNA]</scope>
    <source>
        <strain evidence="3">DSM 45100 / JCM 12819 / CCUG 50093 / GTC 2026 / SICGH 158</strain>
    </source>
</reference>
<protein>
    <submittedName>
        <fullName evidence="2">Uncharacterized protein</fullName>
    </submittedName>
</protein>
<keyword evidence="3" id="KW-1185">Reference proteome</keyword>
<dbReference type="KEGG" id="crd:CRES_0560"/>
<organism evidence="2 3">
    <name type="scientific">Corynebacterium resistens (strain DSM 45100 / JCM 12819 / GTC 2026 / SICGH 158)</name>
    <dbReference type="NCBI Taxonomy" id="662755"/>
    <lineage>
        <taxon>Bacteria</taxon>
        <taxon>Bacillati</taxon>
        <taxon>Actinomycetota</taxon>
        <taxon>Actinomycetes</taxon>
        <taxon>Mycobacteriales</taxon>
        <taxon>Corynebacteriaceae</taxon>
        <taxon>Corynebacterium</taxon>
    </lineage>
</organism>
<evidence type="ECO:0000256" key="1">
    <source>
        <dbReference type="SAM" id="MobiDB-lite"/>
    </source>
</evidence>
<accession>F8DYT0</accession>
<feature type="region of interest" description="Disordered" evidence="1">
    <location>
        <begin position="1"/>
        <end position="29"/>
    </location>
</feature>